<proteinExistence type="predicted"/>
<reference evidence="2 3" key="1">
    <citation type="journal article" date="2022" name="Res Sq">
        <title>Evolution of multicellular longitudinally dividing oral cavity symbionts (Neisseriaceae).</title>
        <authorList>
            <person name="Nyongesa S."/>
            <person name="Weber P."/>
            <person name="Bernet E."/>
            <person name="Pullido F."/>
            <person name="Nieckarz M."/>
            <person name="Delaby M."/>
            <person name="Nieves C."/>
            <person name="Viehboeck T."/>
            <person name="Krause N."/>
            <person name="Rivera-Millot A."/>
            <person name="Nakamura A."/>
            <person name="Vischer N."/>
            <person name="VanNieuwenhze M."/>
            <person name="Brun Y."/>
            <person name="Cava F."/>
            <person name="Bulgheresi S."/>
            <person name="Veyrier F."/>
        </authorList>
    </citation>
    <scope>NUCLEOTIDE SEQUENCE [LARGE SCALE GENOMIC DNA]</scope>
    <source>
        <strain evidence="2 3">SN4</strain>
    </source>
</reference>
<organism evidence="2 3">
    <name type="scientific">Vitreoscilla massiliensis</name>
    <dbReference type="NCBI Taxonomy" id="1689272"/>
    <lineage>
        <taxon>Bacteria</taxon>
        <taxon>Pseudomonadati</taxon>
        <taxon>Pseudomonadota</taxon>
        <taxon>Betaproteobacteria</taxon>
        <taxon>Neisseriales</taxon>
        <taxon>Neisseriaceae</taxon>
        <taxon>Vitreoscilla</taxon>
    </lineage>
</organism>
<dbReference type="InterPro" id="IPR015984">
    <property type="entry name" value="Cyt_c_prime_subgr"/>
</dbReference>
<keyword evidence="1" id="KW-0732">Signal</keyword>
<feature type="signal peptide" evidence="1">
    <location>
        <begin position="1"/>
        <end position="19"/>
    </location>
</feature>
<keyword evidence="3" id="KW-1185">Reference proteome</keyword>
<dbReference type="RefSeq" id="WP_058355952.1">
    <property type="nucleotide sequence ID" value="NZ_CABKVG010000008.1"/>
</dbReference>
<dbReference type="PRINTS" id="PR00608">
    <property type="entry name" value="CYTCHROMECII"/>
</dbReference>
<protein>
    <submittedName>
        <fullName evidence="2">Cytochrome c</fullName>
    </submittedName>
</protein>
<dbReference type="InterPro" id="IPR002321">
    <property type="entry name" value="Cyt_c_II"/>
</dbReference>
<evidence type="ECO:0000256" key="1">
    <source>
        <dbReference type="SAM" id="SignalP"/>
    </source>
</evidence>
<accession>A0ABY4E4C4</accession>
<dbReference type="InterPro" id="IPR010980">
    <property type="entry name" value="Cyt_c/b562"/>
</dbReference>
<dbReference type="PROSITE" id="PS51009">
    <property type="entry name" value="CYTCII"/>
    <property type="match status" value="1"/>
</dbReference>
<sequence>MKKLSLSLCSLMVVLALGACSGGNEAVKSDAVPAQQGNTAASAAPANTATAALSPEEQVEAREKNMKAIAKASKTLRAMAEGKEGFDDAKMKEAVALLDTHANQGWEYFDVATKDVKSEAQPAVWEQNDKFQQEIKTFQASVAELKTASAQGGLDAIKAPFAKVGESCKSCHTTFKQD</sequence>
<dbReference type="Proteomes" id="UP000832011">
    <property type="component" value="Chromosome"/>
</dbReference>
<feature type="chain" id="PRO_5045228263" evidence="1">
    <location>
        <begin position="20"/>
        <end position="178"/>
    </location>
</feature>
<dbReference type="PROSITE" id="PS51257">
    <property type="entry name" value="PROKAR_LIPOPROTEIN"/>
    <property type="match status" value="1"/>
</dbReference>
<name>A0ABY4E4C4_9NEIS</name>
<dbReference type="EMBL" id="CP091511">
    <property type="protein sequence ID" value="UOO90154.1"/>
    <property type="molecule type" value="Genomic_DNA"/>
</dbReference>
<evidence type="ECO:0000313" key="3">
    <source>
        <dbReference type="Proteomes" id="UP000832011"/>
    </source>
</evidence>
<gene>
    <name evidence="2" type="ORF">LVJ82_03970</name>
</gene>
<dbReference type="Gene3D" id="1.20.120.10">
    <property type="entry name" value="Cytochrome c/b562"/>
    <property type="match status" value="1"/>
</dbReference>
<evidence type="ECO:0000313" key="2">
    <source>
        <dbReference type="EMBL" id="UOO90154.1"/>
    </source>
</evidence>
<dbReference type="Pfam" id="PF01322">
    <property type="entry name" value="Cytochrom_C_2"/>
    <property type="match status" value="1"/>
</dbReference>
<dbReference type="SUPFAM" id="SSF47175">
    <property type="entry name" value="Cytochromes"/>
    <property type="match status" value="1"/>
</dbReference>